<evidence type="ECO:0000313" key="4">
    <source>
        <dbReference type="Proteomes" id="UP001169719"/>
    </source>
</evidence>
<keyword evidence="2" id="KW-0732">Signal</keyword>
<feature type="region of interest" description="Disordered" evidence="1">
    <location>
        <begin position="81"/>
        <end position="107"/>
    </location>
</feature>
<evidence type="ECO:0000256" key="2">
    <source>
        <dbReference type="SAM" id="SignalP"/>
    </source>
</evidence>
<organism evidence="3 4">
    <name type="scientific">Vibrio agarivorans</name>
    <dbReference type="NCBI Taxonomy" id="153622"/>
    <lineage>
        <taxon>Bacteria</taxon>
        <taxon>Pseudomonadati</taxon>
        <taxon>Pseudomonadota</taxon>
        <taxon>Gammaproteobacteria</taxon>
        <taxon>Vibrionales</taxon>
        <taxon>Vibrionaceae</taxon>
        <taxon>Vibrio</taxon>
    </lineage>
</organism>
<dbReference type="EMBL" id="JAUEOZ010000002">
    <property type="protein sequence ID" value="MDN2483628.1"/>
    <property type="molecule type" value="Genomic_DNA"/>
</dbReference>
<feature type="compositionally biased region" description="Polar residues" evidence="1">
    <location>
        <begin position="81"/>
        <end position="90"/>
    </location>
</feature>
<evidence type="ECO:0000313" key="3">
    <source>
        <dbReference type="EMBL" id="MDN2483628.1"/>
    </source>
</evidence>
<sequence>MKKITIAKTVAFSVLTTSLISGAAFANTSNVSTDIIQEDAHVAAADGPQQAAMRQAEHQHALEQLERDGNVDRYTETNGVDHSVQSLSSDCENEAIPSGAKINEHCE</sequence>
<accession>A0ABT7Y6E2</accession>
<evidence type="ECO:0008006" key="5">
    <source>
        <dbReference type="Google" id="ProtNLM"/>
    </source>
</evidence>
<feature type="signal peptide" evidence="2">
    <location>
        <begin position="1"/>
        <end position="26"/>
    </location>
</feature>
<gene>
    <name evidence="3" type="ORF">QWJ08_19970</name>
</gene>
<keyword evidence="4" id="KW-1185">Reference proteome</keyword>
<name>A0ABT7Y6E2_9VIBR</name>
<reference evidence="3" key="1">
    <citation type="submission" date="2024-05" db="EMBL/GenBank/DDBJ databases">
        <title>Genome Sequences of Four Agar- Degrading Marine Bacteria.</title>
        <authorList>
            <person name="Phillips E.K."/>
            <person name="Shaffer J.C."/>
            <person name="Henson M.W."/>
            <person name="Temperton B."/>
            <person name="Thrash C.J."/>
            <person name="Martin M.O."/>
        </authorList>
    </citation>
    <scope>NUCLEOTIDE SEQUENCE</scope>
    <source>
        <strain evidence="3">EKP203</strain>
    </source>
</reference>
<proteinExistence type="predicted"/>
<dbReference type="RefSeq" id="WP_289963703.1">
    <property type="nucleotide sequence ID" value="NZ_JAUEOZ010000002.1"/>
</dbReference>
<evidence type="ECO:0000256" key="1">
    <source>
        <dbReference type="SAM" id="MobiDB-lite"/>
    </source>
</evidence>
<protein>
    <recommendedName>
        <fullName evidence="5">DUF4148 domain-containing protein</fullName>
    </recommendedName>
</protein>
<dbReference type="Proteomes" id="UP001169719">
    <property type="component" value="Unassembled WGS sequence"/>
</dbReference>
<feature type="chain" id="PRO_5046313099" description="DUF4148 domain-containing protein" evidence="2">
    <location>
        <begin position="27"/>
        <end position="107"/>
    </location>
</feature>
<comment type="caution">
    <text evidence="3">The sequence shown here is derived from an EMBL/GenBank/DDBJ whole genome shotgun (WGS) entry which is preliminary data.</text>
</comment>